<dbReference type="Pfam" id="PF25597">
    <property type="entry name" value="SH3_retrovirus"/>
    <property type="match status" value="1"/>
</dbReference>
<gene>
    <name evidence="2" type="ORF">CR513_52244</name>
</gene>
<name>A0A371ERP9_MUCPR</name>
<reference evidence="2" key="1">
    <citation type="submission" date="2018-05" db="EMBL/GenBank/DDBJ databases">
        <title>Draft genome of Mucuna pruriens seed.</title>
        <authorList>
            <person name="Nnadi N.E."/>
            <person name="Vos R."/>
            <person name="Hasami M.H."/>
            <person name="Devisetty U.K."/>
            <person name="Aguiy J.C."/>
        </authorList>
    </citation>
    <scope>NUCLEOTIDE SEQUENCE [LARGE SCALE GENOMIC DNA]</scope>
    <source>
        <strain evidence="2">JCA_2017</strain>
    </source>
</reference>
<dbReference type="Proteomes" id="UP000257109">
    <property type="component" value="Unassembled WGS sequence"/>
</dbReference>
<accession>A0A371ERP9</accession>
<dbReference type="EMBL" id="QJKJ01012415">
    <property type="protein sequence ID" value="RDX68737.1"/>
    <property type="molecule type" value="Genomic_DNA"/>
</dbReference>
<dbReference type="AlphaFoldDB" id="A0A371ERP9"/>
<comment type="caution">
    <text evidence="2">The sequence shown here is derived from an EMBL/GenBank/DDBJ whole genome shotgun (WGS) entry which is preliminary data.</text>
</comment>
<dbReference type="OrthoDB" id="6776856at2759"/>
<organism evidence="2 3">
    <name type="scientific">Mucuna pruriens</name>
    <name type="common">Velvet bean</name>
    <name type="synonym">Dolichos pruriens</name>
    <dbReference type="NCBI Taxonomy" id="157652"/>
    <lineage>
        <taxon>Eukaryota</taxon>
        <taxon>Viridiplantae</taxon>
        <taxon>Streptophyta</taxon>
        <taxon>Embryophyta</taxon>
        <taxon>Tracheophyta</taxon>
        <taxon>Spermatophyta</taxon>
        <taxon>Magnoliopsida</taxon>
        <taxon>eudicotyledons</taxon>
        <taxon>Gunneridae</taxon>
        <taxon>Pentapetalae</taxon>
        <taxon>rosids</taxon>
        <taxon>fabids</taxon>
        <taxon>Fabales</taxon>
        <taxon>Fabaceae</taxon>
        <taxon>Papilionoideae</taxon>
        <taxon>50 kb inversion clade</taxon>
        <taxon>NPAAA clade</taxon>
        <taxon>indigoferoid/millettioid clade</taxon>
        <taxon>Phaseoleae</taxon>
        <taxon>Mucuna</taxon>
    </lineage>
</organism>
<feature type="non-terminal residue" evidence="2">
    <location>
        <position position="1"/>
    </location>
</feature>
<sequence length="73" mass="8498">MLKVISMPKEFWVEVVSCVVYLFNCFPTKNARVDHLNIRVFGSINAYIHVPKQERSKLDGRSVKHVFIVYDAN</sequence>
<evidence type="ECO:0000313" key="3">
    <source>
        <dbReference type="Proteomes" id="UP000257109"/>
    </source>
</evidence>
<evidence type="ECO:0000259" key="1">
    <source>
        <dbReference type="Pfam" id="PF25597"/>
    </source>
</evidence>
<evidence type="ECO:0000313" key="2">
    <source>
        <dbReference type="EMBL" id="RDX68737.1"/>
    </source>
</evidence>
<dbReference type="InterPro" id="IPR057670">
    <property type="entry name" value="SH3_retrovirus"/>
</dbReference>
<keyword evidence="3" id="KW-1185">Reference proteome</keyword>
<feature type="domain" description="Retroviral polymerase SH3-like" evidence="1">
    <location>
        <begin position="46"/>
        <end position="72"/>
    </location>
</feature>
<proteinExistence type="predicted"/>
<protein>
    <recommendedName>
        <fullName evidence="1">Retroviral polymerase SH3-like domain-containing protein</fullName>
    </recommendedName>
</protein>